<dbReference type="RefSeq" id="XP_060039908.1">
    <property type="nucleotide sequence ID" value="XM_060183925.1"/>
</dbReference>
<feature type="compositionally biased region" description="Basic residues" evidence="2">
    <location>
        <begin position="265"/>
        <end position="274"/>
    </location>
</feature>
<evidence type="ECO:0000256" key="2">
    <source>
        <dbReference type="SAM" id="MobiDB-lite"/>
    </source>
</evidence>
<gene>
    <name evidence="4" type="primary">LOC132536298</name>
</gene>
<proteinExistence type="inferred from homology"/>
<keyword evidence="3" id="KW-1185">Reference proteome</keyword>
<dbReference type="PANTHER" id="PTHR31813:SF4">
    <property type="entry name" value="PROLINE-RICH PROTEIN 23A"/>
    <property type="match status" value="1"/>
</dbReference>
<sequence>MERMARRPRSSGDFPASWEEAQLGGLHPEKRPRTGECGEPVNGLQSCNNLGALDNVIIIDPSDLETHFLGTVSHEEVCEVQEPSEDNCELQEPLEEACELQGLPEEACDLHAPLDEIAAELQGDQEEARALEDAQEENYQLFVLPGEVYHVIILQEDIYQIYYLELEASEHPTGHQPYMSPDPGYQPGLQLSAAGASGLHLQGCLAEPSIWAPTPSPQRSSSESYFSLQSQVQELLLNSVLRPLPPSPSPSGPPELPKRPMGPHPKAHRRLFQE</sequence>
<feature type="compositionally biased region" description="Basic and acidic residues" evidence="2">
    <location>
        <begin position="27"/>
        <end position="36"/>
    </location>
</feature>
<evidence type="ECO:0000313" key="3">
    <source>
        <dbReference type="Proteomes" id="UP001652624"/>
    </source>
</evidence>
<accession>A0ABM3WTK4</accession>
<evidence type="ECO:0000256" key="1">
    <source>
        <dbReference type="ARBA" id="ARBA00009113"/>
    </source>
</evidence>
<feature type="region of interest" description="Disordered" evidence="2">
    <location>
        <begin position="1"/>
        <end position="36"/>
    </location>
</feature>
<feature type="region of interest" description="Disordered" evidence="2">
    <location>
        <begin position="239"/>
        <end position="274"/>
    </location>
</feature>
<feature type="compositionally biased region" description="Pro residues" evidence="2">
    <location>
        <begin position="243"/>
        <end position="263"/>
    </location>
</feature>
<dbReference type="GeneID" id="132536298"/>
<dbReference type="Pfam" id="PF10630">
    <property type="entry name" value="DUF2476"/>
    <property type="match status" value="1"/>
</dbReference>
<protein>
    <submittedName>
        <fullName evidence="4">Proline-rich protein 23A-like</fullName>
    </submittedName>
</protein>
<dbReference type="Proteomes" id="UP001652624">
    <property type="component" value="Unplaced"/>
</dbReference>
<evidence type="ECO:0000313" key="4">
    <source>
        <dbReference type="RefSeq" id="XP_060039908.1"/>
    </source>
</evidence>
<organism evidence="3 4">
    <name type="scientific">Erinaceus europaeus</name>
    <name type="common">Western European hedgehog</name>
    <dbReference type="NCBI Taxonomy" id="9365"/>
    <lineage>
        <taxon>Eukaryota</taxon>
        <taxon>Metazoa</taxon>
        <taxon>Chordata</taxon>
        <taxon>Craniata</taxon>
        <taxon>Vertebrata</taxon>
        <taxon>Euteleostomi</taxon>
        <taxon>Mammalia</taxon>
        <taxon>Eutheria</taxon>
        <taxon>Laurasiatheria</taxon>
        <taxon>Eulipotyphla</taxon>
        <taxon>Erinaceidae</taxon>
        <taxon>Erinaceinae</taxon>
        <taxon>Erinaceus</taxon>
    </lineage>
</organism>
<dbReference type="InterPro" id="IPR018903">
    <property type="entry name" value="PRR23"/>
</dbReference>
<name>A0ABM3WTK4_ERIEU</name>
<dbReference type="PANTHER" id="PTHR31813">
    <property type="entry name" value="PROLINE-RICH PROTEIN 23B"/>
    <property type="match status" value="1"/>
</dbReference>
<comment type="similarity">
    <text evidence="1">Belongs to the PRR23 family.</text>
</comment>
<reference evidence="4" key="1">
    <citation type="submission" date="2025-08" db="UniProtKB">
        <authorList>
            <consortium name="RefSeq"/>
        </authorList>
    </citation>
    <scope>IDENTIFICATION</scope>
</reference>